<gene>
    <name evidence="5" type="ORF">C5L31_000327</name>
</gene>
<dbReference type="OrthoDB" id="9798835at2"/>
<evidence type="ECO:0000256" key="3">
    <source>
        <dbReference type="ARBA" id="ARBA00023163"/>
    </source>
</evidence>
<dbReference type="NCBIfam" id="NF033788">
    <property type="entry name" value="HTH_metalloreg"/>
    <property type="match status" value="1"/>
</dbReference>
<protein>
    <recommendedName>
        <fullName evidence="4">HTH arsR-type domain-containing protein</fullName>
    </recommendedName>
</protein>
<dbReference type="RefSeq" id="WP_010620210.1">
    <property type="nucleotide sequence ID" value="NZ_CP042371.1"/>
</dbReference>
<dbReference type="Proteomes" id="UP000294854">
    <property type="component" value="Unassembled WGS sequence"/>
</dbReference>
<evidence type="ECO:0000313" key="6">
    <source>
        <dbReference type="Proteomes" id="UP000294854"/>
    </source>
</evidence>
<dbReference type="InterPro" id="IPR018334">
    <property type="entry name" value="ArsR_HTH"/>
</dbReference>
<comment type="caution">
    <text evidence="5">The sequence shown here is derived from an EMBL/GenBank/DDBJ whole genome shotgun (WGS) entry which is preliminary data.</text>
</comment>
<dbReference type="InterPro" id="IPR011991">
    <property type="entry name" value="ArsR-like_HTH"/>
</dbReference>
<dbReference type="CDD" id="cd00090">
    <property type="entry name" value="HTH_ARSR"/>
    <property type="match status" value="1"/>
</dbReference>
<dbReference type="SUPFAM" id="SSF46785">
    <property type="entry name" value="Winged helix' DNA-binding domain"/>
    <property type="match status" value="1"/>
</dbReference>
<dbReference type="PROSITE" id="PS50987">
    <property type="entry name" value="HTH_ARSR_2"/>
    <property type="match status" value="1"/>
</dbReference>
<evidence type="ECO:0000259" key="4">
    <source>
        <dbReference type="PROSITE" id="PS50987"/>
    </source>
</evidence>
<evidence type="ECO:0000256" key="2">
    <source>
        <dbReference type="ARBA" id="ARBA00023125"/>
    </source>
</evidence>
<keyword evidence="3" id="KW-0804">Transcription</keyword>
<dbReference type="InterPro" id="IPR001845">
    <property type="entry name" value="HTH_ArsR_DNA-bd_dom"/>
</dbReference>
<keyword evidence="2" id="KW-0238">DNA-binding</keyword>
<name>A0A4R5NL84_9LACO</name>
<accession>A0A4R5NL84</accession>
<dbReference type="EMBL" id="PUFO01000066">
    <property type="protein sequence ID" value="TDG75453.1"/>
    <property type="molecule type" value="Genomic_DNA"/>
</dbReference>
<keyword evidence="6" id="KW-1185">Reference proteome</keyword>
<dbReference type="SMART" id="SM00418">
    <property type="entry name" value="HTH_ARSR"/>
    <property type="match status" value="1"/>
</dbReference>
<dbReference type="Pfam" id="PF01022">
    <property type="entry name" value="HTH_5"/>
    <property type="match status" value="1"/>
</dbReference>
<dbReference type="InterPro" id="IPR051081">
    <property type="entry name" value="HTH_MetalResp_TranReg"/>
</dbReference>
<dbReference type="PRINTS" id="PR00778">
    <property type="entry name" value="HTHARSR"/>
</dbReference>
<dbReference type="InterPro" id="IPR036390">
    <property type="entry name" value="WH_DNA-bd_sf"/>
</dbReference>
<evidence type="ECO:0000256" key="1">
    <source>
        <dbReference type="ARBA" id="ARBA00023015"/>
    </source>
</evidence>
<dbReference type="GO" id="GO:0003677">
    <property type="term" value="F:DNA binding"/>
    <property type="evidence" value="ECO:0007669"/>
    <property type="project" value="UniProtKB-KW"/>
</dbReference>
<evidence type="ECO:0000313" key="5">
    <source>
        <dbReference type="EMBL" id="TDG75453.1"/>
    </source>
</evidence>
<dbReference type="PANTHER" id="PTHR33154:SF18">
    <property type="entry name" value="ARSENICAL RESISTANCE OPERON REPRESSOR"/>
    <property type="match status" value="1"/>
</dbReference>
<feature type="domain" description="HTH arsR-type" evidence="4">
    <location>
        <begin position="1"/>
        <end position="92"/>
    </location>
</feature>
<sequence>MNYENYGQMLKAMADPNRLKIIDLLSCGSLCACDILDHFDFTQPTLSHHMKVLQAAGIISARKEGKWQHYTLRPEFIDLFKRDTDTLLNASEHCVCDDGPLQENDSRKGVLTNEKD</sequence>
<dbReference type="InterPro" id="IPR036388">
    <property type="entry name" value="WH-like_DNA-bd_sf"/>
</dbReference>
<dbReference type="Gene3D" id="1.10.10.10">
    <property type="entry name" value="Winged helix-like DNA-binding domain superfamily/Winged helix DNA-binding domain"/>
    <property type="match status" value="1"/>
</dbReference>
<dbReference type="AlphaFoldDB" id="A0A4R5NL84"/>
<keyword evidence="1" id="KW-0805">Transcription regulation</keyword>
<dbReference type="PANTHER" id="PTHR33154">
    <property type="entry name" value="TRANSCRIPTIONAL REGULATOR, ARSR FAMILY"/>
    <property type="match status" value="1"/>
</dbReference>
<proteinExistence type="predicted"/>
<organism evidence="5 6">
    <name type="scientific">Secundilactobacillus malefermentans</name>
    <dbReference type="NCBI Taxonomy" id="176292"/>
    <lineage>
        <taxon>Bacteria</taxon>
        <taxon>Bacillati</taxon>
        <taxon>Bacillota</taxon>
        <taxon>Bacilli</taxon>
        <taxon>Lactobacillales</taxon>
        <taxon>Lactobacillaceae</taxon>
        <taxon>Secundilactobacillus</taxon>
    </lineage>
</organism>
<dbReference type="PROSITE" id="PS00846">
    <property type="entry name" value="HTH_ARSR_1"/>
    <property type="match status" value="1"/>
</dbReference>
<dbReference type="GO" id="GO:0003700">
    <property type="term" value="F:DNA-binding transcription factor activity"/>
    <property type="evidence" value="ECO:0007669"/>
    <property type="project" value="InterPro"/>
</dbReference>
<dbReference type="STRING" id="1122149.FD44_GL001487"/>
<reference evidence="5 6" key="1">
    <citation type="journal article" date="2019" name="Appl. Microbiol. Biotechnol.">
        <title>Uncovering carbohydrate metabolism through a genotype-phenotype association study of 56 lactic acid bacteria genomes.</title>
        <authorList>
            <person name="Buron-Moles G."/>
            <person name="Chailyan A."/>
            <person name="Dolejs I."/>
            <person name="Forster J."/>
            <person name="Miks M.H."/>
        </authorList>
    </citation>
    <scope>NUCLEOTIDE SEQUENCE [LARGE SCALE GENOMIC DNA]</scope>
    <source>
        <strain evidence="5 6">ATCC 49373</strain>
    </source>
</reference>